<evidence type="ECO:0000256" key="1">
    <source>
        <dbReference type="SAM" id="Phobius"/>
    </source>
</evidence>
<keyword evidence="3" id="KW-1185">Reference proteome</keyword>
<keyword evidence="1" id="KW-0472">Membrane</keyword>
<name>A0A1M6T1H2_9FLAO</name>
<organism evidence="2 3">
    <name type="scientific">Epilithonimonas mollis</name>
    <dbReference type="NCBI Taxonomy" id="216903"/>
    <lineage>
        <taxon>Bacteria</taxon>
        <taxon>Pseudomonadati</taxon>
        <taxon>Bacteroidota</taxon>
        <taxon>Flavobacteriia</taxon>
        <taxon>Flavobacteriales</taxon>
        <taxon>Weeksellaceae</taxon>
        <taxon>Chryseobacterium group</taxon>
        <taxon>Epilithonimonas</taxon>
    </lineage>
</organism>
<keyword evidence="1" id="KW-0812">Transmembrane</keyword>
<evidence type="ECO:0000313" key="3">
    <source>
        <dbReference type="Proteomes" id="UP000184498"/>
    </source>
</evidence>
<keyword evidence="1" id="KW-1133">Transmembrane helix</keyword>
<feature type="transmembrane region" description="Helical" evidence="1">
    <location>
        <begin position="53"/>
        <end position="72"/>
    </location>
</feature>
<dbReference type="STRING" id="216903.SAMN05444371_2580"/>
<sequence>MIFLINNKTSNKMQNLKSKYEQEEMKVSDGLWERLEEKLDQVPAKKRQPKMIWLRYVAVAILILNFSGVSWLNNIENQVKNSREFKFRTENQIFTAKEKAAYEDEVEKSLLTNSSKIKTQKKEFKNENSSTPFRMTNSVKKESSVSNQIAEKESIIKKEALQITPKPEEKLAQNDIIIPKQKVKYISSSDLLFGVEIDKAKAETPKSSMGINVPKIKNESDFPSPKRVKLFGITLYEKDSVNTK</sequence>
<proteinExistence type="predicted"/>
<protein>
    <submittedName>
        <fullName evidence="2">Uncharacterized protein</fullName>
    </submittedName>
</protein>
<dbReference type="Proteomes" id="UP000184498">
    <property type="component" value="Unassembled WGS sequence"/>
</dbReference>
<dbReference type="AlphaFoldDB" id="A0A1M6T1H2"/>
<accession>A0A1M6T1H2</accession>
<evidence type="ECO:0000313" key="2">
    <source>
        <dbReference type="EMBL" id="SHK50784.1"/>
    </source>
</evidence>
<gene>
    <name evidence="2" type="ORF">SAMN05444371_2580</name>
</gene>
<dbReference type="EMBL" id="FRAM01000003">
    <property type="protein sequence ID" value="SHK50784.1"/>
    <property type="molecule type" value="Genomic_DNA"/>
</dbReference>
<reference evidence="3" key="1">
    <citation type="submission" date="2016-11" db="EMBL/GenBank/DDBJ databases">
        <authorList>
            <person name="Varghese N."/>
            <person name="Submissions S."/>
        </authorList>
    </citation>
    <scope>NUCLEOTIDE SEQUENCE [LARGE SCALE GENOMIC DNA]</scope>
    <source>
        <strain evidence="3">DSM 18016</strain>
    </source>
</reference>